<dbReference type="EMBL" id="JANJYJ010000001">
    <property type="protein sequence ID" value="KAK3229476.1"/>
    <property type="molecule type" value="Genomic_DNA"/>
</dbReference>
<reference evidence="1" key="1">
    <citation type="journal article" date="2023" name="Plant J.">
        <title>Genome sequences and population genomics provide insights into the demographic history, inbreeding, and mutation load of two 'living fossil' tree species of Dipteronia.</title>
        <authorList>
            <person name="Feng Y."/>
            <person name="Comes H.P."/>
            <person name="Chen J."/>
            <person name="Zhu S."/>
            <person name="Lu R."/>
            <person name="Zhang X."/>
            <person name="Li P."/>
            <person name="Qiu J."/>
            <person name="Olsen K.M."/>
            <person name="Qiu Y."/>
        </authorList>
    </citation>
    <scope>NUCLEOTIDE SEQUENCE</scope>
    <source>
        <strain evidence="1">NBL</strain>
    </source>
</reference>
<organism evidence="1 2">
    <name type="scientific">Dipteronia sinensis</name>
    <dbReference type="NCBI Taxonomy" id="43782"/>
    <lineage>
        <taxon>Eukaryota</taxon>
        <taxon>Viridiplantae</taxon>
        <taxon>Streptophyta</taxon>
        <taxon>Embryophyta</taxon>
        <taxon>Tracheophyta</taxon>
        <taxon>Spermatophyta</taxon>
        <taxon>Magnoliopsida</taxon>
        <taxon>eudicotyledons</taxon>
        <taxon>Gunneridae</taxon>
        <taxon>Pentapetalae</taxon>
        <taxon>rosids</taxon>
        <taxon>malvids</taxon>
        <taxon>Sapindales</taxon>
        <taxon>Sapindaceae</taxon>
        <taxon>Hippocastanoideae</taxon>
        <taxon>Acereae</taxon>
        <taxon>Dipteronia</taxon>
    </lineage>
</organism>
<evidence type="ECO:0000313" key="2">
    <source>
        <dbReference type="Proteomes" id="UP001281410"/>
    </source>
</evidence>
<comment type="caution">
    <text evidence="1">The sequence shown here is derived from an EMBL/GenBank/DDBJ whole genome shotgun (WGS) entry which is preliminary data.</text>
</comment>
<name>A0AAE0EID4_9ROSI</name>
<protein>
    <submittedName>
        <fullName evidence="1">Uncharacterized protein</fullName>
    </submittedName>
</protein>
<proteinExistence type="predicted"/>
<sequence length="76" mass="8789">MTSKAITGPGSERTETKRPVWYVAIDSKATRRWQAHSFRSTTASTQSTYLKAIQLSSGLIHHHQHHLLLHQWHHLH</sequence>
<keyword evidence="2" id="KW-1185">Reference proteome</keyword>
<gene>
    <name evidence="1" type="ORF">Dsin_001357</name>
</gene>
<evidence type="ECO:0000313" key="1">
    <source>
        <dbReference type="EMBL" id="KAK3229476.1"/>
    </source>
</evidence>
<dbReference type="AlphaFoldDB" id="A0AAE0EID4"/>
<dbReference type="Proteomes" id="UP001281410">
    <property type="component" value="Unassembled WGS sequence"/>
</dbReference>
<accession>A0AAE0EID4</accession>